<dbReference type="EnsemblBacteria" id="ABC45577">
    <property type="protein sequence ID" value="ABC45577"/>
    <property type="gene ID" value="SRU_0090"/>
</dbReference>
<dbReference type="EMBL" id="CP000159">
    <property type="protein sequence ID" value="ABC45577.1"/>
    <property type="molecule type" value="Genomic_DNA"/>
</dbReference>
<dbReference type="Proteomes" id="UP000008674">
    <property type="component" value="Chromosome"/>
</dbReference>
<dbReference type="AlphaFoldDB" id="Q2S6D8"/>
<proteinExistence type="predicted"/>
<keyword evidence="3" id="KW-1185">Reference proteome</keyword>
<sequence>MIAKVRARGWGDTRLQASSGPIKCSIGTEGKPGEGEVVAVLDAVELGPLQRAVYRLAGHRPRAFGVFVLEAPVVHVGEGERAPVYAAVEDAGGAGLFRLRDLGRVERRDGARGVKHGQRPAGDRVVKDTLLFGFRVRVGLVAVADGDGHDLRHRGQAVVRGAPVGEGLVVDVVVAGVRIAAVRSVVPRVAREHRSVRMGLPKLAEGDDLRRNLRQRPARKVADDRFAGELLPQRFGLAVVHHQIRVAEQAGDAEFDGLAVERTLEHEGAVAERTEGNGHGCARDPIVHDLVVREDLKRIGPRRALVFEQDHRLLRRHPVARLPHRNERGIVDRRDAVLRRPARHQRRKVDVVLRVRRVELLEGRWRVRGEGRLRSRPRRNGNDPEPHQTQYENQSMLHGRRIGHRTRREVSSHLRLCLGRFFGAALRTGRTPHRKPPNRGGAHAECSRPFGASVNGIRSSVARVCPLEWPRRTQGRVEGTRPDRR</sequence>
<dbReference type="KEGG" id="sru:SRU_0090"/>
<protein>
    <submittedName>
        <fullName evidence="2">Uncharacterized protein</fullName>
    </submittedName>
</protein>
<gene>
    <name evidence="2" type="ordered locus">SRU_0090</name>
</gene>
<evidence type="ECO:0000313" key="2">
    <source>
        <dbReference type="EMBL" id="ABC45577.1"/>
    </source>
</evidence>
<accession>Q2S6D8</accession>
<dbReference type="HOGENOM" id="CLU_562449_0_0_10"/>
<name>Q2S6D8_SALRD</name>
<organism evidence="2 3">
    <name type="scientific">Salinibacter ruber (strain DSM 13855 / M31)</name>
    <dbReference type="NCBI Taxonomy" id="309807"/>
    <lineage>
        <taxon>Bacteria</taxon>
        <taxon>Pseudomonadati</taxon>
        <taxon>Rhodothermota</taxon>
        <taxon>Rhodothermia</taxon>
        <taxon>Rhodothermales</taxon>
        <taxon>Salinibacteraceae</taxon>
        <taxon>Salinibacter</taxon>
    </lineage>
</organism>
<feature type="region of interest" description="Disordered" evidence="1">
    <location>
        <begin position="373"/>
        <end position="401"/>
    </location>
</feature>
<feature type="compositionally biased region" description="Polar residues" evidence="1">
    <location>
        <begin position="387"/>
        <end position="396"/>
    </location>
</feature>
<reference evidence="2 3" key="1">
    <citation type="journal article" date="2005" name="Proc. Natl. Acad. Sci. U.S.A.">
        <title>The genome of Salinibacter ruber: convergence and gene exchange among hyperhalophilic bacteria and archaea.</title>
        <authorList>
            <person name="Mongodin E.F."/>
            <person name="Nelson K.E."/>
            <person name="Daugherty S."/>
            <person name="Deboy R.T."/>
            <person name="Wister J."/>
            <person name="Khouri H."/>
            <person name="Weidman J."/>
            <person name="Walsh D.A."/>
            <person name="Papke R.T."/>
            <person name="Sanchez Perez G."/>
            <person name="Sharma A.K."/>
            <person name="Nesbo C.L."/>
            <person name="MacLeod D."/>
            <person name="Bapteste E."/>
            <person name="Doolittle W.F."/>
            <person name="Charlebois R.L."/>
            <person name="Legault B."/>
            <person name="Rodriguez-Valera F."/>
        </authorList>
    </citation>
    <scope>NUCLEOTIDE SEQUENCE [LARGE SCALE GENOMIC DNA]</scope>
    <source>
        <strain evidence="3">DSM 13855 / CECT 5946 / M31</strain>
    </source>
</reference>
<evidence type="ECO:0000256" key="1">
    <source>
        <dbReference type="SAM" id="MobiDB-lite"/>
    </source>
</evidence>
<evidence type="ECO:0000313" key="3">
    <source>
        <dbReference type="Proteomes" id="UP000008674"/>
    </source>
</evidence>
<dbReference type="STRING" id="309807.SRU_0090"/>